<sequence length="76" mass="8396">MGTFAGIVILIFGIAINAFGLYVRRNPTFSWRMSEGWKTKGDAEPSDAYISSMRFSGAVTLWIGSFVMIMGILNLL</sequence>
<dbReference type="AlphaFoldDB" id="A0A089LEW6"/>
<dbReference type="EMBL" id="CP009285">
    <property type="protein sequence ID" value="AIQ59377.1"/>
    <property type="molecule type" value="Genomic_DNA"/>
</dbReference>
<evidence type="ECO:0000259" key="2">
    <source>
        <dbReference type="Pfam" id="PF19701"/>
    </source>
</evidence>
<dbReference type="KEGG" id="pbd:PBOR_22325"/>
<evidence type="ECO:0000313" key="4">
    <source>
        <dbReference type="Proteomes" id="UP000029518"/>
    </source>
</evidence>
<keyword evidence="1" id="KW-1133">Transmembrane helix</keyword>
<feature type="transmembrane region" description="Helical" evidence="1">
    <location>
        <begin position="55"/>
        <end position="75"/>
    </location>
</feature>
<name>A0A089LEW6_PAEBO</name>
<keyword evidence="4" id="KW-1185">Reference proteome</keyword>
<gene>
    <name evidence="3" type="ORF">PBOR_22325</name>
</gene>
<dbReference type="HOGENOM" id="CLU_200494_0_0_9"/>
<feature type="transmembrane region" description="Helical" evidence="1">
    <location>
        <begin position="6"/>
        <end position="23"/>
    </location>
</feature>
<keyword evidence="1" id="KW-0812">Transmembrane</keyword>
<accession>A0A089LEW6</accession>
<reference evidence="3" key="1">
    <citation type="submission" date="2014-08" db="EMBL/GenBank/DDBJ databases">
        <title>Comparative genomics of the Paenibacillus odorifer group.</title>
        <authorList>
            <person name="den Bakker H.C."/>
            <person name="Tsai Y.-C.Y.-C."/>
            <person name="Martin N."/>
            <person name="Korlach J."/>
            <person name="Wiedmann M."/>
        </authorList>
    </citation>
    <scope>NUCLEOTIDE SEQUENCE [LARGE SCALE GENOMIC DNA]</scope>
    <source>
        <strain evidence="3">DSM 13188</strain>
    </source>
</reference>
<organism evidence="3 4">
    <name type="scientific">Paenibacillus borealis</name>
    <dbReference type="NCBI Taxonomy" id="160799"/>
    <lineage>
        <taxon>Bacteria</taxon>
        <taxon>Bacillati</taxon>
        <taxon>Bacillota</taxon>
        <taxon>Bacilli</taxon>
        <taxon>Bacillales</taxon>
        <taxon>Paenibacillaceae</taxon>
        <taxon>Paenibacillus</taxon>
    </lineage>
</organism>
<dbReference type="Pfam" id="PF19701">
    <property type="entry name" value="DUF6199"/>
    <property type="match status" value="1"/>
</dbReference>
<feature type="domain" description="DUF6199" evidence="2">
    <location>
        <begin position="12"/>
        <end position="70"/>
    </location>
</feature>
<dbReference type="Proteomes" id="UP000029518">
    <property type="component" value="Chromosome"/>
</dbReference>
<evidence type="ECO:0000313" key="3">
    <source>
        <dbReference type="EMBL" id="AIQ59377.1"/>
    </source>
</evidence>
<dbReference type="InterPro" id="IPR045679">
    <property type="entry name" value="DUF6199"/>
</dbReference>
<protein>
    <recommendedName>
        <fullName evidence="2">DUF6199 domain-containing protein</fullName>
    </recommendedName>
</protein>
<keyword evidence="1" id="KW-0472">Membrane</keyword>
<proteinExistence type="predicted"/>
<evidence type="ECO:0000256" key="1">
    <source>
        <dbReference type="SAM" id="Phobius"/>
    </source>
</evidence>